<dbReference type="InterPro" id="IPR055878">
    <property type="entry name" value="DUF7455"/>
</dbReference>
<proteinExistence type="predicted"/>
<feature type="domain" description="DUF7455" evidence="1">
    <location>
        <begin position="34"/>
        <end position="92"/>
    </location>
</feature>
<dbReference type="KEGG" id="ach:Achl_4101"/>
<evidence type="ECO:0000313" key="2">
    <source>
        <dbReference type="EMBL" id="ACL42052.1"/>
    </source>
</evidence>
<dbReference type="Proteomes" id="UP000002505">
    <property type="component" value="Plasmid pACHL01"/>
</dbReference>
<protein>
    <recommendedName>
        <fullName evidence="1">DUF7455 domain-containing protein</fullName>
    </recommendedName>
</protein>
<gene>
    <name evidence="2" type="ordered locus">Achl_4101</name>
</gene>
<geneLocation type="plasmid" evidence="2 3">
    <name>pACHL01</name>
</geneLocation>
<evidence type="ECO:0000313" key="3">
    <source>
        <dbReference type="Proteomes" id="UP000002505"/>
    </source>
</evidence>
<dbReference type="HOGENOM" id="CLU_2021938_0_0_11"/>
<accession>B8HI05</accession>
<evidence type="ECO:0000259" key="1">
    <source>
        <dbReference type="Pfam" id="PF24254"/>
    </source>
</evidence>
<sequence length="122" mass="13313">MHSMTTDTLTKPLTRLAVELNTHLETQAPERTLSLLDRCDRCSQLAQSSFVFKIEACAEGSGRTETDVLLCGHHARIHLPALLAKTPVSYWIEPQELLSIRGVKVQAASDAKAGDGLTDASR</sequence>
<keyword evidence="2" id="KW-0614">Plasmid</keyword>
<dbReference type="AlphaFoldDB" id="B8HI05"/>
<keyword evidence="3" id="KW-1185">Reference proteome</keyword>
<name>B8HI05_PSECP</name>
<dbReference type="Pfam" id="PF24254">
    <property type="entry name" value="DUF7455"/>
    <property type="match status" value="1"/>
</dbReference>
<organism evidence="2 3">
    <name type="scientific">Pseudarthrobacter chlorophenolicus (strain ATCC 700700 / DSM 12829 / CIP 107037 / JCM 12360 / KCTC 9906 / NCIMB 13794 / A6)</name>
    <name type="common">Arthrobacter chlorophenolicus</name>
    <dbReference type="NCBI Taxonomy" id="452863"/>
    <lineage>
        <taxon>Bacteria</taxon>
        <taxon>Bacillati</taxon>
        <taxon>Actinomycetota</taxon>
        <taxon>Actinomycetes</taxon>
        <taxon>Micrococcales</taxon>
        <taxon>Micrococcaceae</taxon>
        <taxon>Pseudarthrobacter</taxon>
    </lineage>
</organism>
<dbReference type="EMBL" id="CP001342">
    <property type="protein sequence ID" value="ACL42052.1"/>
    <property type="molecule type" value="Genomic_DNA"/>
</dbReference>
<reference evidence="2" key="1">
    <citation type="submission" date="2009-01" db="EMBL/GenBank/DDBJ databases">
        <title>Complete sequence of plasmid1 of Arthrobacter chlorophenolicus A6.</title>
        <authorList>
            <consortium name="US DOE Joint Genome Institute"/>
            <person name="Lucas S."/>
            <person name="Copeland A."/>
            <person name="Lapidus A."/>
            <person name="Glavina del Rio T."/>
            <person name="Tice H."/>
            <person name="Bruce D."/>
            <person name="Goodwin L."/>
            <person name="Pitluck S."/>
            <person name="Goltsman E."/>
            <person name="Clum A."/>
            <person name="Larimer F."/>
            <person name="Land M."/>
            <person name="Hauser L."/>
            <person name="Kyrpides N."/>
            <person name="Mikhailova N."/>
            <person name="Jansson J."/>
            <person name="Richardson P."/>
        </authorList>
    </citation>
    <scope>NUCLEOTIDE SEQUENCE [LARGE SCALE GENOMIC DNA]</scope>
    <source>
        <strain evidence="2">A6</strain>
        <plasmid evidence="2">pACHL01</plasmid>
    </source>
</reference>